<dbReference type="RefSeq" id="WP_065344484.1">
    <property type="nucleotide sequence ID" value="NZ_BAABYZ010000001.1"/>
</dbReference>
<reference evidence="1 2" key="1">
    <citation type="submission" date="2018-08" db="EMBL/GenBank/DDBJ databases">
        <title>A genome reference for cultivated species of the human gut microbiota.</title>
        <authorList>
            <person name="Zou Y."/>
            <person name="Xue W."/>
            <person name="Luo G."/>
        </authorList>
    </citation>
    <scope>NUCLEOTIDE SEQUENCE [LARGE SCALE GENOMIC DNA]</scope>
    <source>
        <strain evidence="1 2">AM18-6</strain>
    </source>
</reference>
<proteinExistence type="predicted"/>
<accession>A0A396BQS9</accession>
<evidence type="ECO:0000313" key="1">
    <source>
        <dbReference type="EMBL" id="RHH05432.1"/>
    </source>
</evidence>
<dbReference type="AlphaFoldDB" id="A0A396BQS9"/>
<name>A0A396BQS9_BACFG</name>
<protein>
    <submittedName>
        <fullName evidence="1">Uncharacterized protein</fullName>
    </submittedName>
</protein>
<organism evidence="1 2">
    <name type="scientific">Bacteroides fragilis</name>
    <dbReference type="NCBI Taxonomy" id="817"/>
    <lineage>
        <taxon>Bacteria</taxon>
        <taxon>Pseudomonadati</taxon>
        <taxon>Bacteroidota</taxon>
        <taxon>Bacteroidia</taxon>
        <taxon>Bacteroidales</taxon>
        <taxon>Bacteroidaceae</taxon>
        <taxon>Bacteroides</taxon>
    </lineage>
</organism>
<evidence type="ECO:0000313" key="2">
    <source>
        <dbReference type="Proteomes" id="UP000266644"/>
    </source>
</evidence>
<dbReference type="Proteomes" id="UP000266644">
    <property type="component" value="Unassembled WGS sequence"/>
</dbReference>
<comment type="caution">
    <text evidence="1">The sequence shown here is derived from an EMBL/GenBank/DDBJ whole genome shotgun (WGS) entry which is preliminary data.</text>
</comment>
<gene>
    <name evidence="1" type="ORF">DW228_23010</name>
</gene>
<sequence length="81" mass="9562">METKHLSAKEAMELAVQKREKELSLDVIMESIRERALNGFDYWMTFGVVTEKEEKFLRDNGYRISRFGNGCVQVYWKPKQA</sequence>
<dbReference type="EMBL" id="QRJE01000055">
    <property type="protein sequence ID" value="RHH05432.1"/>
    <property type="molecule type" value="Genomic_DNA"/>
</dbReference>